<evidence type="ECO:0008006" key="3">
    <source>
        <dbReference type="Google" id="ProtNLM"/>
    </source>
</evidence>
<sequence>MTQTLSRSGARKRVILHIGHGKTGSSAIQSFLAINADALARAGITYPAHPSFETARRGAVTSGNVDLNPGWFETRVLAEADNAPAGATLLFSNESMFWYVPGLLDRMAALHSEIEFRIILFVRDPLDIMTSAYLQGIKFDGLAEDIATYADREKHTTHAATVIRGCRDRGVDIAVLNYSHCRDTLIPAFLAQLLPAGTDTGGFTFDTAKAVVNRSLTDAEARLMRRINAASRGKSWRALAEKLINRCRRPPGPAFVVPRAVATRYLERIAPAVDYINTVLPSGAALRLTPPPAESAADPGSYVFVQQQIDAIADHLAGVQGAVLVDADADLLRTVALKYESGAVLTRAEGIGLMELALRARPNGPMISRTLDRWKKKKPKG</sequence>
<protein>
    <recommendedName>
        <fullName evidence="3">Sulfotransferase family protein</fullName>
    </recommendedName>
</protein>
<reference evidence="1 2" key="1">
    <citation type="submission" date="2023-09" db="EMBL/GenBank/DDBJ databases">
        <title>Xinfangfangia sedmenti sp. nov., isolated the sedment.</title>
        <authorList>
            <person name="Xu L."/>
        </authorList>
    </citation>
    <scope>NUCLEOTIDE SEQUENCE [LARGE SCALE GENOMIC DNA]</scope>
    <source>
        <strain evidence="1 2">LG-4</strain>
    </source>
</reference>
<proteinExistence type="predicted"/>
<dbReference type="RefSeq" id="WP_310456367.1">
    <property type="nucleotide sequence ID" value="NZ_JAVKPH010000004.1"/>
</dbReference>
<keyword evidence="2" id="KW-1185">Reference proteome</keyword>
<evidence type="ECO:0000313" key="2">
    <source>
        <dbReference type="Proteomes" id="UP001247754"/>
    </source>
</evidence>
<dbReference type="SUPFAM" id="SSF52540">
    <property type="entry name" value="P-loop containing nucleoside triphosphate hydrolases"/>
    <property type="match status" value="1"/>
</dbReference>
<evidence type="ECO:0000313" key="1">
    <source>
        <dbReference type="EMBL" id="MDR5652123.1"/>
    </source>
</evidence>
<dbReference type="Gene3D" id="3.40.50.300">
    <property type="entry name" value="P-loop containing nucleotide triphosphate hydrolases"/>
    <property type="match status" value="1"/>
</dbReference>
<dbReference type="Proteomes" id="UP001247754">
    <property type="component" value="Unassembled WGS sequence"/>
</dbReference>
<comment type="caution">
    <text evidence="1">The sequence shown here is derived from an EMBL/GenBank/DDBJ whole genome shotgun (WGS) entry which is preliminary data.</text>
</comment>
<accession>A0ABU1F684</accession>
<organism evidence="1 2">
    <name type="scientific">Ruixingdingia sedimenti</name>
    <dbReference type="NCBI Taxonomy" id="3073604"/>
    <lineage>
        <taxon>Bacteria</taxon>
        <taxon>Pseudomonadati</taxon>
        <taxon>Pseudomonadota</taxon>
        <taxon>Alphaproteobacteria</taxon>
        <taxon>Rhodobacterales</taxon>
        <taxon>Paracoccaceae</taxon>
        <taxon>Ruixingdingia</taxon>
    </lineage>
</organism>
<gene>
    <name evidence="1" type="ORF">RGD00_05895</name>
</gene>
<dbReference type="EMBL" id="JAVKPH010000004">
    <property type="protein sequence ID" value="MDR5652123.1"/>
    <property type="molecule type" value="Genomic_DNA"/>
</dbReference>
<dbReference type="InterPro" id="IPR027417">
    <property type="entry name" value="P-loop_NTPase"/>
</dbReference>
<name>A0ABU1F684_9RHOB</name>